<keyword evidence="5 7" id="KW-0720">Serine protease</keyword>
<dbReference type="InterPro" id="IPR022398">
    <property type="entry name" value="Peptidase_S8_His-AS"/>
</dbReference>
<feature type="active site" description="Charge relay system" evidence="6 7">
    <location>
        <position position="567"/>
    </location>
</feature>
<protein>
    <submittedName>
        <fullName evidence="10">Subtilisin-like serine protease PR1C</fullName>
    </submittedName>
</protein>
<dbReference type="PANTHER" id="PTHR43806">
    <property type="entry name" value="PEPTIDASE S8"/>
    <property type="match status" value="1"/>
</dbReference>
<dbReference type="Gene3D" id="3.40.50.200">
    <property type="entry name" value="Peptidase S8/S53 domain"/>
    <property type="match status" value="2"/>
</dbReference>
<gene>
    <name evidence="10" type="ORF">O9K51_07254</name>
</gene>
<evidence type="ECO:0000313" key="10">
    <source>
        <dbReference type="EMBL" id="KAJ6439369.1"/>
    </source>
</evidence>
<feature type="domain" description="Peptidase S8/S53" evidence="8">
    <location>
        <begin position="183"/>
        <end position="606"/>
    </location>
</feature>
<keyword evidence="4 7" id="KW-0378">Hydrolase</keyword>
<dbReference type="EMBL" id="JAQHRD010000006">
    <property type="protein sequence ID" value="KAJ6439369.1"/>
    <property type="molecule type" value="Genomic_DNA"/>
</dbReference>
<dbReference type="SUPFAM" id="SSF52025">
    <property type="entry name" value="PA domain"/>
    <property type="match status" value="1"/>
</dbReference>
<keyword evidence="2 7" id="KW-0645">Protease</keyword>
<dbReference type="Proteomes" id="UP001163105">
    <property type="component" value="Unassembled WGS sequence"/>
</dbReference>
<dbReference type="Pfam" id="PF00082">
    <property type="entry name" value="Peptidase_S8"/>
    <property type="match status" value="1"/>
</dbReference>
<evidence type="ECO:0000313" key="11">
    <source>
        <dbReference type="Proteomes" id="UP001163105"/>
    </source>
</evidence>
<dbReference type="SUPFAM" id="SSF52743">
    <property type="entry name" value="Subtilisin-like"/>
    <property type="match status" value="1"/>
</dbReference>
<keyword evidence="11" id="KW-1185">Reference proteome</keyword>
<comment type="caution">
    <text evidence="10">The sequence shown here is derived from an EMBL/GenBank/DDBJ whole genome shotgun (WGS) entry which is preliminary data.</text>
</comment>
<dbReference type="PANTHER" id="PTHR43806:SF66">
    <property type="entry name" value="SERIN ENDOPEPTIDASE"/>
    <property type="match status" value="1"/>
</dbReference>
<evidence type="ECO:0000256" key="5">
    <source>
        <dbReference type="ARBA" id="ARBA00022825"/>
    </source>
</evidence>
<feature type="active site" description="Charge relay system" evidence="6 7">
    <location>
        <position position="241"/>
    </location>
</feature>
<dbReference type="InterPro" id="IPR010435">
    <property type="entry name" value="C5a/SBT2-like_Fn3"/>
</dbReference>
<keyword evidence="3" id="KW-0732">Signal</keyword>
<evidence type="ECO:0000256" key="3">
    <source>
        <dbReference type="ARBA" id="ARBA00022729"/>
    </source>
</evidence>
<evidence type="ECO:0000256" key="2">
    <source>
        <dbReference type="ARBA" id="ARBA00022670"/>
    </source>
</evidence>
<dbReference type="GO" id="GO:0006508">
    <property type="term" value="P:proteolysis"/>
    <property type="evidence" value="ECO:0007669"/>
    <property type="project" value="UniProtKB-KW"/>
</dbReference>
<organism evidence="10 11">
    <name type="scientific">Purpureocillium lavendulum</name>
    <dbReference type="NCBI Taxonomy" id="1247861"/>
    <lineage>
        <taxon>Eukaryota</taxon>
        <taxon>Fungi</taxon>
        <taxon>Dikarya</taxon>
        <taxon>Ascomycota</taxon>
        <taxon>Pezizomycotina</taxon>
        <taxon>Sordariomycetes</taxon>
        <taxon>Hypocreomycetidae</taxon>
        <taxon>Hypocreales</taxon>
        <taxon>Ophiocordycipitaceae</taxon>
        <taxon>Purpureocillium</taxon>
    </lineage>
</organism>
<feature type="active site" description="Charge relay system" evidence="6 7">
    <location>
        <position position="192"/>
    </location>
</feature>
<dbReference type="GO" id="GO:0004252">
    <property type="term" value="F:serine-type endopeptidase activity"/>
    <property type="evidence" value="ECO:0007669"/>
    <property type="project" value="UniProtKB-UniRule"/>
</dbReference>
<feature type="domain" description="C5a peptidase/Subtilisin-like protease SBT2-like Fn3-like" evidence="9">
    <location>
        <begin position="645"/>
        <end position="757"/>
    </location>
</feature>
<sequence length="920" mass="98158">MGQRAEHGGYDGVQYAHFIQSLSKVFDLVGSTVKMVRAAILASLLAVATGALAERRFVPGAYIFEVEDGHDPAAVAQQVVGKHGTTRMKLNYKHFKGVSVQLHDLKGAKDTAASLASAPSIKRAWPIEIHDLPDDHPSKVFNLKDWNITDAKLTKRDVMNETDTWSTHVMTQVDKLRAKGVTGKGIKLAVVDTGVDYSLAPLGGCFGAGCRVSFGYDLVGDDYTGSNEAVPDPDPMDCAGHGTHVSGIIVAKDDILHWTGAAPDVTFGMYRVFGCPAEGAADDVLIAAFNMAFEDGADVITASIGGSAGWSESAWSVAVERLVEAGVVCTLAAGNDGGRALFDASEAADGKGVTAVASFENVVSPYVGYGSTYRIDGGGDEMHFGYNVGNVYNWKSPPTAMPLYATSLDFANTRDACDPLPDSTPDLSGYLVLIHRGTCYYSVKAANALAKGAQYIMFYESAFDVALGTINVQDTNITAVGFTTARQGMAWVDAINAGRNVTVTMELPSNETVIVSGDERDGVGGCLSPYTSWGPSWDMDAKPQVGAPGGLIWSTYYQGYAVLSGTSMATPLMASVMALVLQVRGTTTPRALDNLVSSNANPQLWNDGSGFRAGALAPVPQQGAGLVQAYDAAYATTLLDPSSLSFNDTDHFVKSFDFVITNKGSSTVTYNVTHVPALTAYTMEKGTVYPKKFPPDLVDTAAKLTFSTSQITLSAGNRKIISVSAQPPEGVESKRLPVWSGYIAINGTDGTSLSLPYQGVSGSLKGTASLPAGQGWIAWSNDTKPLPNHVPDNYTFTLPAPGTATTKNRLPMLYFNLALGTRLMRVDVVPMTTCRPKNLTTDDPLGDKYKVIGEYPGFPVRWWPRGSAKMVWDGQLDSGDYAPAGKYKFLLRALRVFGDESKLADWDVVETQGFKIKYST</sequence>
<comment type="similarity">
    <text evidence="1 7">Belongs to the peptidase S8 family.</text>
</comment>
<evidence type="ECO:0000256" key="1">
    <source>
        <dbReference type="ARBA" id="ARBA00011073"/>
    </source>
</evidence>
<dbReference type="AlphaFoldDB" id="A0AB34FKX9"/>
<evidence type="ECO:0000259" key="9">
    <source>
        <dbReference type="Pfam" id="PF06280"/>
    </source>
</evidence>
<dbReference type="CDD" id="cd07489">
    <property type="entry name" value="Peptidases_S8_5"/>
    <property type="match status" value="1"/>
</dbReference>
<name>A0AB34FKX9_9HYPO</name>
<evidence type="ECO:0000259" key="8">
    <source>
        <dbReference type="Pfam" id="PF00082"/>
    </source>
</evidence>
<dbReference type="InterPro" id="IPR050131">
    <property type="entry name" value="Peptidase_S8_subtilisin-like"/>
</dbReference>
<evidence type="ECO:0000256" key="7">
    <source>
        <dbReference type="PROSITE-ProRule" id="PRU01240"/>
    </source>
</evidence>
<evidence type="ECO:0000256" key="6">
    <source>
        <dbReference type="PIRSR" id="PIRSR615500-1"/>
    </source>
</evidence>
<dbReference type="PROSITE" id="PS00137">
    <property type="entry name" value="SUBTILASE_HIS"/>
    <property type="match status" value="1"/>
</dbReference>
<dbReference type="InterPro" id="IPR046450">
    <property type="entry name" value="PA_dom_sf"/>
</dbReference>
<dbReference type="PROSITE" id="PS51892">
    <property type="entry name" value="SUBTILASE"/>
    <property type="match status" value="1"/>
</dbReference>
<reference evidence="10" key="1">
    <citation type="submission" date="2023-01" db="EMBL/GenBank/DDBJ databases">
        <title>The growth and conidiation of Purpureocillium lavendulum are regulated by nitrogen source and histone H3K14 acetylation.</title>
        <authorList>
            <person name="Tang P."/>
            <person name="Han J."/>
            <person name="Zhang C."/>
            <person name="Tang P."/>
            <person name="Qi F."/>
            <person name="Zhang K."/>
            <person name="Liang L."/>
        </authorList>
    </citation>
    <scope>NUCLEOTIDE SEQUENCE</scope>
    <source>
        <strain evidence="10">YMF1.00683</strain>
    </source>
</reference>
<evidence type="ECO:0000256" key="4">
    <source>
        <dbReference type="ARBA" id="ARBA00022801"/>
    </source>
</evidence>
<dbReference type="GO" id="GO:0016020">
    <property type="term" value="C:membrane"/>
    <property type="evidence" value="ECO:0007669"/>
    <property type="project" value="InterPro"/>
</dbReference>
<dbReference type="InterPro" id="IPR015500">
    <property type="entry name" value="Peptidase_S8_subtilisin-rel"/>
</dbReference>
<dbReference type="InterPro" id="IPR034187">
    <property type="entry name" value="Peptidases_S8_5"/>
</dbReference>
<dbReference type="InterPro" id="IPR036852">
    <property type="entry name" value="Peptidase_S8/S53_dom_sf"/>
</dbReference>
<dbReference type="PRINTS" id="PR00723">
    <property type="entry name" value="SUBTILISIN"/>
</dbReference>
<dbReference type="CDD" id="cd02124">
    <property type="entry name" value="PA_PoS1_like"/>
    <property type="match status" value="1"/>
</dbReference>
<accession>A0AB34FKX9</accession>
<dbReference type="InterPro" id="IPR000209">
    <property type="entry name" value="Peptidase_S8/S53_dom"/>
</dbReference>
<dbReference type="Pfam" id="PF06280">
    <property type="entry name" value="fn3_5"/>
    <property type="match status" value="1"/>
</dbReference>
<proteinExistence type="inferred from homology"/>